<reference evidence="2 3" key="1">
    <citation type="submission" date="2016-10" db="EMBL/GenBank/DDBJ databases">
        <authorList>
            <person name="de Groot N.N."/>
        </authorList>
    </citation>
    <scope>NUCLEOTIDE SEQUENCE [LARGE SCALE GENOMIC DNA]</scope>
    <source>
        <strain evidence="2 3">B7-7</strain>
    </source>
</reference>
<protein>
    <recommendedName>
        <fullName evidence="4">TRASH domain-containing protein</fullName>
    </recommendedName>
</protein>
<sequence>MQILFLIASIVLVFMVVRLMLKTPDVPRPEHPSKRRQTMSDHGYKTSGKMLRCHYCGLHIPEEESLQAEGRPFCSDAHRDLFLTQESTRE</sequence>
<gene>
    <name evidence="2" type="ORF">SAMN05421693_10219</name>
</gene>
<evidence type="ECO:0000313" key="3">
    <source>
        <dbReference type="Proteomes" id="UP000199496"/>
    </source>
</evidence>
<evidence type="ECO:0000256" key="1">
    <source>
        <dbReference type="SAM" id="MobiDB-lite"/>
    </source>
</evidence>
<proteinExistence type="predicted"/>
<dbReference type="NCBIfam" id="NF041023">
    <property type="entry name" value="PP0621_fam"/>
    <property type="match status" value="1"/>
</dbReference>
<feature type="region of interest" description="Disordered" evidence="1">
    <location>
        <begin position="24"/>
        <end position="45"/>
    </location>
</feature>
<name>A0A1H8Z940_9GAMM</name>
<accession>A0A1H8Z940</accession>
<dbReference type="EMBL" id="FOFO01000002">
    <property type="protein sequence ID" value="SEP60851.1"/>
    <property type="molecule type" value="Genomic_DNA"/>
</dbReference>
<evidence type="ECO:0008006" key="4">
    <source>
        <dbReference type="Google" id="ProtNLM"/>
    </source>
</evidence>
<dbReference type="Proteomes" id="UP000199496">
    <property type="component" value="Unassembled WGS sequence"/>
</dbReference>
<dbReference type="RefSeq" id="WP_090202655.1">
    <property type="nucleotide sequence ID" value="NZ_FOFO01000002.1"/>
</dbReference>
<keyword evidence="3" id="KW-1185">Reference proteome</keyword>
<dbReference type="AlphaFoldDB" id="A0A1H8Z940"/>
<dbReference type="STRING" id="867345.SAMN05421693_10219"/>
<dbReference type="InterPro" id="IPR049708">
    <property type="entry name" value="PP0621-like"/>
</dbReference>
<organism evidence="2 3">
    <name type="scientific">Ectothiorhodospira magna</name>
    <dbReference type="NCBI Taxonomy" id="867345"/>
    <lineage>
        <taxon>Bacteria</taxon>
        <taxon>Pseudomonadati</taxon>
        <taxon>Pseudomonadota</taxon>
        <taxon>Gammaproteobacteria</taxon>
        <taxon>Chromatiales</taxon>
        <taxon>Ectothiorhodospiraceae</taxon>
        <taxon>Ectothiorhodospira</taxon>
    </lineage>
</organism>
<evidence type="ECO:0000313" key="2">
    <source>
        <dbReference type="EMBL" id="SEP60851.1"/>
    </source>
</evidence>
<feature type="compositionally biased region" description="Basic and acidic residues" evidence="1">
    <location>
        <begin position="25"/>
        <end position="44"/>
    </location>
</feature>
<dbReference type="OrthoDB" id="9814432at2"/>